<dbReference type="STRING" id="1184609.KILIM_042_00330"/>
<comment type="caution">
    <text evidence="3">The sequence shown here is derived from an EMBL/GenBank/DDBJ whole genome shotgun (WGS) entry which is preliminary data.</text>
</comment>
<feature type="region of interest" description="Disordered" evidence="1">
    <location>
        <begin position="110"/>
        <end position="156"/>
    </location>
</feature>
<gene>
    <name evidence="3" type="ORF">KILIM_042_00330</name>
</gene>
<reference evidence="3 4" key="1">
    <citation type="submission" date="2012-08" db="EMBL/GenBank/DDBJ databases">
        <title>Whole genome shotgun sequence of Kineosphaera limosa NBRC 100340.</title>
        <authorList>
            <person name="Yoshida I."/>
            <person name="Isaki S."/>
            <person name="Hosoyama A."/>
            <person name="Tsuchikane K."/>
            <person name="Katsumata H."/>
            <person name="Ando Y."/>
            <person name="Ohji S."/>
            <person name="Hamada M."/>
            <person name="Tamura T."/>
            <person name="Yamazoe A."/>
            <person name="Yamazaki S."/>
            <person name="Fujita N."/>
        </authorList>
    </citation>
    <scope>NUCLEOTIDE SEQUENCE [LARGE SCALE GENOMIC DNA]</scope>
    <source>
        <strain evidence="3 4">NBRC 100340</strain>
    </source>
</reference>
<evidence type="ECO:0000313" key="4">
    <source>
        <dbReference type="Proteomes" id="UP000008366"/>
    </source>
</evidence>
<keyword evidence="2" id="KW-0472">Membrane</keyword>
<dbReference type="AlphaFoldDB" id="K6XCP5"/>
<dbReference type="eggNOG" id="COG1555">
    <property type="taxonomic scope" value="Bacteria"/>
</dbReference>
<evidence type="ECO:0000256" key="2">
    <source>
        <dbReference type="SAM" id="Phobius"/>
    </source>
</evidence>
<evidence type="ECO:0000256" key="1">
    <source>
        <dbReference type="SAM" id="MobiDB-lite"/>
    </source>
</evidence>
<feature type="transmembrane region" description="Helical" evidence="2">
    <location>
        <begin position="76"/>
        <end position="95"/>
    </location>
</feature>
<dbReference type="EMBL" id="BAHD01000042">
    <property type="protein sequence ID" value="GAB96589.1"/>
    <property type="molecule type" value="Genomic_DNA"/>
</dbReference>
<evidence type="ECO:0000313" key="3">
    <source>
        <dbReference type="EMBL" id="GAB96589.1"/>
    </source>
</evidence>
<protein>
    <submittedName>
        <fullName evidence="3">Uncharacterized protein</fullName>
    </submittedName>
</protein>
<dbReference type="OrthoDB" id="9790239at2"/>
<proteinExistence type="predicted"/>
<dbReference type="RefSeq" id="WP_006593121.1">
    <property type="nucleotide sequence ID" value="NZ_BAHD01000042.1"/>
</dbReference>
<organism evidence="3 4">
    <name type="scientific">Kineosphaera limosa NBRC 100340</name>
    <dbReference type="NCBI Taxonomy" id="1184609"/>
    <lineage>
        <taxon>Bacteria</taxon>
        <taxon>Bacillati</taxon>
        <taxon>Actinomycetota</taxon>
        <taxon>Actinomycetes</taxon>
        <taxon>Micrococcales</taxon>
        <taxon>Dermatophilaceae</taxon>
        <taxon>Kineosphaera</taxon>
    </lineage>
</organism>
<sequence>MATQAATAGERLASPWWRLRHSAWLLPVLLGLGIFAWVGFVYVAARTRRPSFVALAGFFLVAGAVAGFWPNDADNTGGGVMLFVWAAAIVTALIINPGYLRWRAQCGLPQEGSPAAPPAQTWNPSAGDGPQDSLRRPGQAQGPVFGESGRWETPER</sequence>
<feature type="transmembrane region" description="Helical" evidence="2">
    <location>
        <begin position="52"/>
        <end position="70"/>
    </location>
</feature>
<keyword evidence="2" id="KW-1133">Transmembrane helix</keyword>
<accession>K6XCP5</accession>
<dbReference type="Proteomes" id="UP000008366">
    <property type="component" value="Unassembled WGS sequence"/>
</dbReference>
<keyword evidence="2" id="KW-0812">Transmembrane</keyword>
<name>K6XCP5_9MICO</name>
<feature type="transmembrane region" description="Helical" evidence="2">
    <location>
        <begin position="24"/>
        <end position="45"/>
    </location>
</feature>
<keyword evidence="4" id="KW-1185">Reference proteome</keyword>